<dbReference type="Pfam" id="PF18911">
    <property type="entry name" value="PKD_4"/>
    <property type="match status" value="1"/>
</dbReference>
<gene>
    <name evidence="2" type="ORF">NAT50_09255</name>
</gene>
<feature type="non-terminal residue" evidence="2">
    <location>
        <position position="785"/>
    </location>
</feature>
<proteinExistence type="predicted"/>
<evidence type="ECO:0000313" key="2">
    <source>
        <dbReference type="EMBL" id="MCL9809542.1"/>
    </source>
</evidence>
<evidence type="ECO:0000259" key="1">
    <source>
        <dbReference type="PROSITE" id="PS50093"/>
    </source>
</evidence>
<dbReference type="InterPro" id="IPR025667">
    <property type="entry name" value="SprB_repeat"/>
</dbReference>
<dbReference type="PROSITE" id="PS50093">
    <property type="entry name" value="PKD"/>
    <property type="match status" value="1"/>
</dbReference>
<dbReference type="Gene3D" id="2.60.40.740">
    <property type="match status" value="1"/>
</dbReference>
<comment type="caution">
    <text evidence="2">The sequence shown here is derived from an EMBL/GenBank/DDBJ whole genome shotgun (WGS) entry which is preliminary data.</text>
</comment>
<dbReference type="InterPro" id="IPR057078">
    <property type="entry name" value="HYR-4C"/>
</dbReference>
<feature type="domain" description="PKD" evidence="1">
    <location>
        <begin position="198"/>
        <end position="252"/>
    </location>
</feature>
<dbReference type="CDD" id="cd00146">
    <property type="entry name" value="PKD"/>
    <property type="match status" value="1"/>
</dbReference>
<dbReference type="InterPro" id="IPR035986">
    <property type="entry name" value="PKD_dom_sf"/>
</dbReference>
<dbReference type="SMART" id="SM00089">
    <property type="entry name" value="PKD"/>
    <property type="match status" value="1"/>
</dbReference>
<accession>A0ABT0TPW6</accession>
<protein>
    <submittedName>
        <fullName evidence="2">PKD domain-containing protein</fullName>
    </submittedName>
</protein>
<dbReference type="Proteomes" id="UP001317191">
    <property type="component" value="Unassembled WGS sequence"/>
</dbReference>
<dbReference type="InterPro" id="IPR000601">
    <property type="entry name" value="PKD_dom"/>
</dbReference>
<keyword evidence="3" id="KW-1185">Reference proteome</keyword>
<organism evidence="2 3">
    <name type="scientific">Flavobacterium luminosum</name>
    <dbReference type="NCBI Taxonomy" id="2949086"/>
    <lineage>
        <taxon>Bacteria</taxon>
        <taxon>Pseudomonadati</taxon>
        <taxon>Bacteroidota</taxon>
        <taxon>Flavobacteriia</taxon>
        <taxon>Flavobacteriales</taxon>
        <taxon>Flavobacteriaceae</taxon>
        <taxon>Flavobacterium</taxon>
    </lineage>
</organism>
<dbReference type="Pfam" id="PF13573">
    <property type="entry name" value="SprB"/>
    <property type="match status" value="1"/>
</dbReference>
<name>A0ABT0TPW6_9FLAO</name>
<dbReference type="Gene3D" id="2.60.40.10">
    <property type="entry name" value="Immunoglobulins"/>
    <property type="match status" value="4"/>
</dbReference>
<evidence type="ECO:0000313" key="3">
    <source>
        <dbReference type="Proteomes" id="UP001317191"/>
    </source>
</evidence>
<dbReference type="RefSeq" id="WP_250592988.1">
    <property type="nucleotide sequence ID" value="NZ_JAMLJM010000006.1"/>
</dbReference>
<dbReference type="Pfam" id="PF23237">
    <property type="entry name" value="HYR_4C"/>
    <property type="match status" value="4"/>
</dbReference>
<dbReference type="EMBL" id="JAMLJM010000006">
    <property type="protein sequence ID" value="MCL9809542.1"/>
    <property type="molecule type" value="Genomic_DNA"/>
</dbReference>
<sequence length="785" mass="83968">MKSSFTLMLPLKLLQTILLFVILFGVNRSFSQTQADLRNCGYNCTSNNYTLNDVFLSLTDVYGVPITNTTCTIGNVQQVYILMNYTSNSNSNIYFTRFFADLSIDGVVTPLNEFLGTIAPGGGQKRLYGPFNWTCGQELLLSNILVVWKTSGSQDPGQNYTCQSFSNAQCDFSPNMIVSKPLAVQFKYSGCTTGNQSTIQFTSTTNGGIAPYSFAWDFDSNGTIDSTLPNPSHTYNTSNSYTATLTVIDSQGLSNFYSLPILFPSEINISESITNLSCTGASTGSINLSVSGGTGSYQYSWSNGSTESNISGLTAGTYTVTVTDALNCSKTETYTITGGDSIPPTVTAPSNLSLEGCNENVTLDLPYSDTEVVITLSELQALGGNATDNSGGTLIISYKDVKSGTCPTVITRTFYAKDFCENVGSNVQTITINDTTPPTLPSVLPQNITVSCDNVPAGSSLTANDNCNGEIVANSVDTITTSACASQYSIDRKWTFIDACGNTSSHTQIITVQDTTKPTFNGTLPADVTVECDNIPEPATLTASDNCDNNVSVVFSETFSGKEDQCAANYTITRTWTVTDCAGNQTVHTQIITVQDTTKPTFNGTLPADVTVECDNIPEPATLTASDNCDNNVSVVFSETFSGKEDQCAANYTITRTWTVTDCAGNQTVHTQIITVQDTTKPTFNGTLPADVTVECDNIPEPATLTASDNCDNNVSVLFSETLSGKDDQCAANYTITRTWTVTDCAGNQTVHTQIITVQDTTKPTFNGTLPADVTVECDNIPEPA</sequence>
<dbReference type="SUPFAM" id="SSF49299">
    <property type="entry name" value="PKD domain"/>
    <property type="match status" value="1"/>
</dbReference>
<dbReference type="InterPro" id="IPR013783">
    <property type="entry name" value="Ig-like_fold"/>
</dbReference>
<reference evidence="2 3" key="1">
    <citation type="submission" date="2022-05" db="EMBL/GenBank/DDBJ databases">
        <title>Flavobacterium sp., isolated from activated sludge.</title>
        <authorList>
            <person name="Ran Q."/>
        </authorList>
    </citation>
    <scope>NUCLEOTIDE SEQUENCE [LARGE SCALE GENOMIC DNA]</scope>
    <source>
        <strain evidence="2 3">HXWNR70</strain>
    </source>
</reference>
<dbReference type="InterPro" id="IPR022409">
    <property type="entry name" value="PKD/Chitinase_dom"/>
</dbReference>